<dbReference type="EMBL" id="JAPFRF010000015">
    <property type="protein sequence ID" value="KAJ7310441.1"/>
    <property type="molecule type" value="Genomic_DNA"/>
</dbReference>
<accession>A0A9Q0XD08</accession>
<feature type="transmembrane region" description="Helical" evidence="2">
    <location>
        <begin position="51"/>
        <end position="75"/>
    </location>
</feature>
<evidence type="ECO:0008006" key="5">
    <source>
        <dbReference type="Google" id="ProtNLM"/>
    </source>
</evidence>
<dbReference type="PANTHER" id="PTHR37360">
    <property type="entry name" value="FRAGILE X MENTAL RETARDATION 1 NEIGHBOR PROTEIN"/>
    <property type="match status" value="1"/>
</dbReference>
<dbReference type="AlphaFoldDB" id="A0A9Q0XD08"/>
<evidence type="ECO:0000256" key="2">
    <source>
        <dbReference type="SAM" id="Phobius"/>
    </source>
</evidence>
<dbReference type="InterPro" id="IPR055331">
    <property type="entry name" value="FMR1-like"/>
</dbReference>
<dbReference type="Proteomes" id="UP001142489">
    <property type="component" value="Unassembled WGS sequence"/>
</dbReference>
<protein>
    <recommendedName>
        <fullName evidence="5">Fragile X mental retardation 1 neighbor protein</fullName>
    </recommendedName>
</protein>
<reference evidence="3" key="1">
    <citation type="journal article" date="2023" name="DNA Res.">
        <title>Chromosome-level genome assembly of Phrynocephalus forsythii using third-generation DNA sequencing and Hi-C analysis.</title>
        <authorList>
            <person name="Qi Y."/>
            <person name="Zhao W."/>
            <person name="Zhao Y."/>
            <person name="Niu C."/>
            <person name="Cao S."/>
            <person name="Zhang Y."/>
        </authorList>
    </citation>
    <scope>NUCLEOTIDE SEQUENCE</scope>
    <source>
        <tissue evidence="3">Muscle</tissue>
    </source>
</reference>
<proteinExistence type="predicted"/>
<keyword evidence="2" id="KW-0472">Membrane</keyword>
<keyword evidence="2" id="KW-0812">Transmembrane</keyword>
<evidence type="ECO:0000313" key="4">
    <source>
        <dbReference type="Proteomes" id="UP001142489"/>
    </source>
</evidence>
<sequence>MPAHSKSSGGTLPSRGHINTTLCLKHKCCVSSKKHVQLDCYTPVKDRPLQILRFCGIGIGGMVIIACLPFCCFIVERSPCANPLRRTPKKEESEEESKESSDNTEGGDSTESESVDLVPRDVEKHQTRKKKRK</sequence>
<keyword evidence="4" id="KW-1185">Reference proteome</keyword>
<gene>
    <name evidence="3" type="ORF">JRQ81_007358</name>
</gene>
<comment type="caution">
    <text evidence="3">The sequence shown here is derived from an EMBL/GenBank/DDBJ whole genome shotgun (WGS) entry which is preliminary data.</text>
</comment>
<organism evidence="3 4">
    <name type="scientific">Phrynocephalus forsythii</name>
    <dbReference type="NCBI Taxonomy" id="171643"/>
    <lineage>
        <taxon>Eukaryota</taxon>
        <taxon>Metazoa</taxon>
        <taxon>Chordata</taxon>
        <taxon>Craniata</taxon>
        <taxon>Vertebrata</taxon>
        <taxon>Euteleostomi</taxon>
        <taxon>Lepidosauria</taxon>
        <taxon>Squamata</taxon>
        <taxon>Bifurcata</taxon>
        <taxon>Unidentata</taxon>
        <taxon>Episquamata</taxon>
        <taxon>Toxicofera</taxon>
        <taxon>Iguania</taxon>
        <taxon>Acrodonta</taxon>
        <taxon>Agamidae</taxon>
        <taxon>Agaminae</taxon>
        <taxon>Phrynocephalus</taxon>
    </lineage>
</organism>
<evidence type="ECO:0000256" key="1">
    <source>
        <dbReference type="SAM" id="MobiDB-lite"/>
    </source>
</evidence>
<dbReference type="OrthoDB" id="9837391at2759"/>
<feature type="region of interest" description="Disordered" evidence="1">
    <location>
        <begin position="82"/>
        <end position="133"/>
    </location>
</feature>
<dbReference type="PANTHER" id="PTHR37360:SF1">
    <property type="entry name" value="FMR1 NEIGHBOR PROTEIN"/>
    <property type="match status" value="1"/>
</dbReference>
<keyword evidence="2" id="KW-1133">Transmembrane helix</keyword>
<evidence type="ECO:0000313" key="3">
    <source>
        <dbReference type="EMBL" id="KAJ7310441.1"/>
    </source>
</evidence>
<name>A0A9Q0XD08_9SAUR</name>